<dbReference type="EMBL" id="FXAK01000001">
    <property type="protein sequence ID" value="SMF20661.1"/>
    <property type="molecule type" value="Genomic_DNA"/>
</dbReference>
<proteinExistence type="predicted"/>
<dbReference type="AlphaFoldDB" id="A0A1X7DSE6"/>
<dbReference type="RefSeq" id="WP_085082694.1">
    <property type="nucleotide sequence ID" value="NZ_FXAK01000001.1"/>
</dbReference>
<evidence type="ECO:0000313" key="2">
    <source>
        <dbReference type="Proteomes" id="UP000192936"/>
    </source>
</evidence>
<evidence type="ECO:0008006" key="3">
    <source>
        <dbReference type="Google" id="ProtNLM"/>
    </source>
</evidence>
<gene>
    <name evidence="1" type="ORF">SAMN02982917_0925</name>
</gene>
<protein>
    <recommendedName>
        <fullName evidence="3">DUF4280 domain-containing protein</fullName>
    </recommendedName>
</protein>
<dbReference type="Pfam" id="PF14107">
    <property type="entry name" value="DUF4280"/>
    <property type="match status" value="1"/>
</dbReference>
<evidence type="ECO:0000313" key="1">
    <source>
        <dbReference type="EMBL" id="SMF20661.1"/>
    </source>
</evidence>
<dbReference type="OrthoDB" id="4825649at2"/>
<organism evidence="1 2">
    <name type="scientific">Azospirillum oryzae</name>
    <dbReference type="NCBI Taxonomy" id="286727"/>
    <lineage>
        <taxon>Bacteria</taxon>
        <taxon>Pseudomonadati</taxon>
        <taxon>Pseudomonadota</taxon>
        <taxon>Alphaproteobacteria</taxon>
        <taxon>Rhodospirillales</taxon>
        <taxon>Azospirillaceae</taxon>
        <taxon>Azospirillum</taxon>
    </lineage>
</organism>
<dbReference type="InterPro" id="IPR025460">
    <property type="entry name" value="DUF4280"/>
</dbReference>
<sequence length="129" mass="13287">MPMQVVNGATLQCSFGMAPSTFVVLPVHGVMDGNQPAANITDHKPMVNIMPFGMCTSLANPTVASATAAAMGVLTPMPCIPATLTPWVPGAPTVMLDHMPALDNVSKCLCNWGGVVSVINPGQTTTVIP</sequence>
<reference evidence="1 2" key="1">
    <citation type="submission" date="2017-04" db="EMBL/GenBank/DDBJ databases">
        <authorList>
            <person name="Afonso C.L."/>
            <person name="Miller P.J."/>
            <person name="Scott M.A."/>
            <person name="Spackman E."/>
            <person name="Goraichik I."/>
            <person name="Dimitrov K.M."/>
            <person name="Suarez D.L."/>
            <person name="Swayne D.E."/>
        </authorList>
    </citation>
    <scope>NUCLEOTIDE SEQUENCE [LARGE SCALE GENOMIC DNA]</scope>
    <source>
        <strain evidence="1 2">A2P</strain>
    </source>
</reference>
<accession>A0A1X7DSE6</accession>
<dbReference type="Proteomes" id="UP000192936">
    <property type="component" value="Unassembled WGS sequence"/>
</dbReference>
<name>A0A1X7DSE6_9PROT</name>
<dbReference type="STRING" id="286727.SAMN02982917_0925"/>